<name>A0A0C9MP15_9FUNG</name>
<gene>
    <name evidence="1" type="ORF">MAM1_0250c08731</name>
</gene>
<accession>A0A0C9MP15</accession>
<dbReference type="Proteomes" id="UP000053815">
    <property type="component" value="Unassembled WGS sequence"/>
</dbReference>
<organism evidence="1">
    <name type="scientific">Mucor ambiguus</name>
    <dbReference type="NCBI Taxonomy" id="91626"/>
    <lineage>
        <taxon>Eukaryota</taxon>
        <taxon>Fungi</taxon>
        <taxon>Fungi incertae sedis</taxon>
        <taxon>Mucoromycota</taxon>
        <taxon>Mucoromycotina</taxon>
        <taxon>Mucoromycetes</taxon>
        <taxon>Mucorales</taxon>
        <taxon>Mucorineae</taxon>
        <taxon>Mucoraceae</taxon>
        <taxon>Mucor</taxon>
    </lineage>
</organism>
<proteinExistence type="predicted"/>
<evidence type="ECO:0000313" key="2">
    <source>
        <dbReference type="Proteomes" id="UP000053815"/>
    </source>
</evidence>
<sequence length="93" mass="10337">MNDIQGIKHIATTSLLILKDDIDSSMIPFDYDEQDCTRHDVNMPLNIATIVSFEDENKGDAVDDNGLANAVEAKVINGHAEQEAIDQMMLLYL</sequence>
<reference evidence="1" key="1">
    <citation type="submission" date="2014-09" db="EMBL/GenBank/DDBJ databases">
        <title>Draft genome sequence of an oleaginous Mucoromycotina fungus Mucor ambiguus NBRC6742.</title>
        <authorList>
            <person name="Takeda I."/>
            <person name="Yamane N."/>
            <person name="Morita T."/>
            <person name="Tamano K."/>
            <person name="Machida M."/>
            <person name="Baker S."/>
            <person name="Koike H."/>
        </authorList>
    </citation>
    <scope>NUCLEOTIDE SEQUENCE</scope>
    <source>
        <strain evidence="1">NBRC 6742</strain>
    </source>
</reference>
<evidence type="ECO:0000313" key="1">
    <source>
        <dbReference type="EMBL" id="GAN09209.1"/>
    </source>
</evidence>
<keyword evidence="2" id="KW-1185">Reference proteome</keyword>
<protein>
    <submittedName>
        <fullName evidence="1">Uncharacterized protein</fullName>
    </submittedName>
</protein>
<dbReference type="AlphaFoldDB" id="A0A0C9MP15"/>
<dbReference type="EMBL" id="DF836539">
    <property type="protein sequence ID" value="GAN09209.1"/>
    <property type="molecule type" value="Genomic_DNA"/>
</dbReference>